<dbReference type="PANTHER" id="PTHR39639">
    <property type="entry name" value="CHROMOSOME 16, WHOLE GENOME SHOTGUN SEQUENCE"/>
    <property type="match status" value="1"/>
</dbReference>
<feature type="region of interest" description="Disordered" evidence="1">
    <location>
        <begin position="272"/>
        <end position="295"/>
    </location>
</feature>
<sequence>MSSSEEFTDYEDELEETQPIRRRGGKKNGDKSGGYKIRNVLKLPRATTYTTQALYEQIINADINLEPEYQRDVVWPEAKQIGLIDSIFRNFYIPPVIFVSHQHDDGSESKTCIDGKQRLTSMYRFMDGMIPHKDPVTNEKLWYKESAESKQRGRTKLLPDKYRRLFANKQIVCIEYQDLTDSDEREIFQRVQLGMALTPAEKLQVLSTPMAAFVRSIQATYFATDSVLGEDTLNWDRSRGGDFRCIAQALYIIAKFPHQNSVGTMPQLEKWLTKPTSGPATKKAKSKKSDEDYEDEVDLSEDSAFLERIHDTFRVLSHLVDDKSLSRVFLKKEWKVSPVEFITICLLIAVHKEELSSRELADKIGEMRAHVRQEHVDIRMNGRVSKTLLDFVKGIKVGGPTQAQKRKRDADMEVDAEAGEASRKKVTIKVEPSSMSQISPFGSASLLQQTPPSLPSRPTWATLPPPPTDPRLTTSIPPPNNWQGSSPKMTPSVPPPPRPVPDRLAAIHAAKNSIMSSSPSDSVSPRPTPSAPAAMRSTTMQRTNSDSMSHGGV</sequence>
<dbReference type="RefSeq" id="XP_007320201.1">
    <property type="nucleotide sequence ID" value="XM_007320139.1"/>
</dbReference>
<dbReference type="KEGG" id="sla:SERLADRAFT_416494"/>
<dbReference type="Proteomes" id="UP000008064">
    <property type="component" value="Unassembled WGS sequence"/>
</dbReference>
<dbReference type="HOGENOM" id="CLU_013023_2_0_1"/>
<dbReference type="PANTHER" id="PTHR39639:SF1">
    <property type="entry name" value="DUF262 DOMAIN-CONTAINING PROTEIN"/>
    <property type="match status" value="1"/>
</dbReference>
<feature type="region of interest" description="Disordered" evidence="1">
    <location>
        <begin position="399"/>
        <end position="553"/>
    </location>
</feature>
<evidence type="ECO:0000313" key="3">
    <source>
        <dbReference type="EMBL" id="EGO22961.1"/>
    </source>
</evidence>
<feature type="compositionally biased region" description="Acidic residues" evidence="1">
    <location>
        <begin position="1"/>
        <end position="16"/>
    </location>
</feature>
<dbReference type="AlphaFoldDB" id="F8P1D2"/>
<dbReference type="EMBL" id="GL945436">
    <property type="protein sequence ID" value="EGO22961.1"/>
    <property type="molecule type" value="Genomic_DNA"/>
</dbReference>
<dbReference type="Pfam" id="PF03235">
    <property type="entry name" value="GmrSD_N"/>
    <property type="match status" value="1"/>
</dbReference>
<feature type="compositionally biased region" description="Low complexity" evidence="1">
    <location>
        <begin position="513"/>
        <end position="525"/>
    </location>
</feature>
<evidence type="ECO:0000256" key="1">
    <source>
        <dbReference type="SAM" id="MobiDB-lite"/>
    </source>
</evidence>
<protein>
    <recommendedName>
        <fullName evidence="2">GmrSD restriction endonucleases N-terminal domain-containing protein</fullName>
    </recommendedName>
</protein>
<proteinExistence type="predicted"/>
<dbReference type="InterPro" id="IPR004919">
    <property type="entry name" value="GmrSD_N"/>
</dbReference>
<reference evidence="3" key="1">
    <citation type="submission" date="2011-04" db="EMBL/GenBank/DDBJ databases">
        <title>Evolution of plant cell wall degrading machinery underlies the functional diversity of forest fungi.</title>
        <authorList>
            <consortium name="US DOE Joint Genome Institute (JGI-PGF)"/>
            <person name="Eastwood D.C."/>
            <person name="Floudas D."/>
            <person name="Binder M."/>
            <person name="Majcherczyk A."/>
            <person name="Schneider P."/>
            <person name="Aerts A."/>
            <person name="Asiegbu F.O."/>
            <person name="Baker S.E."/>
            <person name="Barry K."/>
            <person name="Bendiksby M."/>
            <person name="Blumentritt M."/>
            <person name="Coutinho P.M."/>
            <person name="Cullen D."/>
            <person name="Cullen D."/>
            <person name="Gathman A."/>
            <person name="Goodell B."/>
            <person name="Henrissat B."/>
            <person name="Ihrmark K."/>
            <person name="Kauserud H."/>
            <person name="Kohler A."/>
            <person name="LaButti K."/>
            <person name="Lapidus A."/>
            <person name="Lavin J.L."/>
            <person name="Lee Y.-H."/>
            <person name="Lindquist E."/>
            <person name="Lilly W."/>
            <person name="Lucas S."/>
            <person name="Morin E."/>
            <person name="Murat C."/>
            <person name="Oguiza J.A."/>
            <person name="Park J."/>
            <person name="Pisabarro A.G."/>
            <person name="Riley R."/>
            <person name="Rosling A."/>
            <person name="Salamov A."/>
            <person name="Schmidt O."/>
            <person name="Schmutz J."/>
            <person name="Skrede I."/>
            <person name="Stenlid J."/>
            <person name="Wiebenga A."/>
            <person name="Xie X."/>
            <person name="Kues U."/>
            <person name="Hibbett D.S."/>
            <person name="Hoffmeister D."/>
            <person name="Hogberg N."/>
            <person name="Martin F."/>
            <person name="Grigoriev I.V."/>
            <person name="Watkinson S.C."/>
        </authorList>
    </citation>
    <scope>NUCLEOTIDE SEQUENCE</scope>
    <source>
        <strain evidence="3">S7.9</strain>
    </source>
</reference>
<evidence type="ECO:0000259" key="2">
    <source>
        <dbReference type="Pfam" id="PF03235"/>
    </source>
</evidence>
<dbReference type="OrthoDB" id="5419821at2759"/>
<feature type="compositionally biased region" description="Polar residues" evidence="1">
    <location>
        <begin position="536"/>
        <end position="553"/>
    </location>
</feature>
<name>F8P1D2_SERL9</name>
<gene>
    <name evidence="3" type="ORF">SERLADRAFT_416494</name>
</gene>
<feature type="domain" description="GmrSD restriction endonucleases N-terminal" evidence="2">
    <location>
        <begin position="57"/>
        <end position="203"/>
    </location>
</feature>
<organism>
    <name type="scientific">Serpula lacrymans var. lacrymans (strain S7.9)</name>
    <name type="common">Dry rot fungus</name>
    <dbReference type="NCBI Taxonomy" id="578457"/>
    <lineage>
        <taxon>Eukaryota</taxon>
        <taxon>Fungi</taxon>
        <taxon>Dikarya</taxon>
        <taxon>Basidiomycota</taxon>
        <taxon>Agaricomycotina</taxon>
        <taxon>Agaricomycetes</taxon>
        <taxon>Agaricomycetidae</taxon>
        <taxon>Boletales</taxon>
        <taxon>Coniophorineae</taxon>
        <taxon>Serpulaceae</taxon>
        <taxon>Serpula</taxon>
    </lineage>
</organism>
<accession>F8P1D2</accession>
<feature type="compositionally biased region" description="Polar residues" evidence="1">
    <location>
        <begin position="433"/>
        <end position="451"/>
    </location>
</feature>
<feature type="region of interest" description="Disordered" evidence="1">
    <location>
        <begin position="1"/>
        <end position="31"/>
    </location>
</feature>
<dbReference type="GeneID" id="18813488"/>